<feature type="transmembrane region" description="Helical" evidence="2">
    <location>
        <begin position="56"/>
        <end position="77"/>
    </location>
</feature>
<feature type="transmembrane region" description="Helical" evidence="2">
    <location>
        <begin position="504"/>
        <end position="522"/>
    </location>
</feature>
<keyword evidence="3" id="KW-0732">Signal</keyword>
<sequence length="584" mass="64224">MPGGRAVTVATAALLLEVLPLVVAHGHGDGSDESSVDRINDESRSYWILTEHVGLMYMHIALEVIAWFIVLPVGVMLSIARSRFALLVQFSFLITNAVALLLGVVYNHNTPELYADNAHSKTGWIVTWIASAWALMALVQRYAESFEVHPLEEPAFEPMTTANMARYQRAQNEVLPPPSRFSNDSGQGTERNSESLFGHSRSPSVESYDQQFMGPARRYTQDDGDEFDAEAEKRGFLGNSAIDRLFSHRISRLVVGRPIRFLQLLYAVVDRTILVQGFVAFASGTVVYGGIGHGGAVFNVLAHFVKGGIFSGYGLLTLGRWMGAFADFGWAWNVKPTKEIVGRRKAALPSAEFTESFVIFLYGCTNVFLEHLAAWGDAWTAQDLEHVSISVMFFGGGLLGMLVESSKMRDLLNSAVLSSQAPSQYSDEAWRQPRQYGFSMNPIPGLIILLLGKMMSSHHQASMLSTMIHAQWGTMFMGFALARGLTYVTMYIRPPTSYLPSRPPTEVITGFCLIAGGITFMVSNKDTVAALESYNLDAMFTFTVTMGLTALIMAWTTVLIAIKGWAVRNESHSTFEKSGAGVLA</sequence>
<dbReference type="EMBL" id="MU004293">
    <property type="protein sequence ID" value="KAF2661519.1"/>
    <property type="molecule type" value="Genomic_DNA"/>
</dbReference>
<evidence type="ECO:0000259" key="4">
    <source>
        <dbReference type="Pfam" id="PF10348"/>
    </source>
</evidence>
<evidence type="ECO:0000313" key="7">
    <source>
        <dbReference type="Proteomes" id="UP000799324"/>
    </source>
</evidence>
<dbReference type="Proteomes" id="UP000799324">
    <property type="component" value="Unassembled WGS sequence"/>
</dbReference>
<feature type="region of interest" description="Disordered" evidence="1">
    <location>
        <begin position="175"/>
        <end position="207"/>
    </location>
</feature>
<feature type="chain" id="PRO_5025371619" description="Integral membrane protein" evidence="3">
    <location>
        <begin position="25"/>
        <end position="584"/>
    </location>
</feature>
<feature type="compositionally biased region" description="Polar residues" evidence="1">
    <location>
        <begin position="180"/>
        <end position="190"/>
    </location>
</feature>
<evidence type="ECO:0008006" key="8">
    <source>
        <dbReference type="Google" id="ProtNLM"/>
    </source>
</evidence>
<feature type="transmembrane region" description="Helical" evidence="2">
    <location>
        <begin position="353"/>
        <end position="374"/>
    </location>
</feature>
<dbReference type="Pfam" id="PF10355">
    <property type="entry name" value="Ytp1"/>
    <property type="match status" value="1"/>
</dbReference>
<feature type="transmembrane region" description="Helical" evidence="2">
    <location>
        <begin position="84"/>
        <end position="105"/>
    </location>
</feature>
<accession>A0A6A6TN77</accession>
<feature type="transmembrane region" description="Helical" evidence="2">
    <location>
        <begin position="472"/>
        <end position="492"/>
    </location>
</feature>
<keyword evidence="2" id="KW-0472">Membrane</keyword>
<name>A0A6A6TN77_9PLEO</name>
<dbReference type="PANTHER" id="PTHR31685">
    <property type="entry name" value="INTEGRAL MEMBRANE PROTEIN (AFU_ORTHOLOGUE AFUA_6G12730)-RELATED"/>
    <property type="match status" value="1"/>
</dbReference>
<dbReference type="Pfam" id="PF10348">
    <property type="entry name" value="DUF2427"/>
    <property type="match status" value="1"/>
</dbReference>
<evidence type="ECO:0000256" key="1">
    <source>
        <dbReference type="SAM" id="MobiDB-lite"/>
    </source>
</evidence>
<keyword evidence="7" id="KW-1185">Reference proteome</keyword>
<evidence type="ECO:0000256" key="2">
    <source>
        <dbReference type="SAM" id="Phobius"/>
    </source>
</evidence>
<dbReference type="OrthoDB" id="4005299at2759"/>
<evidence type="ECO:0000256" key="3">
    <source>
        <dbReference type="SAM" id="SignalP"/>
    </source>
</evidence>
<feature type="transmembrane region" description="Helical" evidence="2">
    <location>
        <begin position="436"/>
        <end position="452"/>
    </location>
</feature>
<evidence type="ECO:0000259" key="5">
    <source>
        <dbReference type="Pfam" id="PF10355"/>
    </source>
</evidence>
<organism evidence="6 7">
    <name type="scientific">Lophiostoma macrostomum CBS 122681</name>
    <dbReference type="NCBI Taxonomy" id="1314788"/>
    <lineage>
        <taxon>Eukaryota</taxon>
        <taxon>Fungi</taxon>
        <taxon>Dikarya</taxon>
        <taxon>Ascomycota</taxon>
        <taxon>Pezizomycotina</taxon>
        <taxon>Dothideomycetes</taxon>
        <taxon>Pleosporomycetidae</taxon>
        <taxon>Pleosporales</taxon>
        <taxon>Lophiostomataceae</taxon>
        <taxon>Lophiostoma</taxon>
    </lineage>
</organism>
<feature type="transmembrane region" description="Helical" evidence="2">
    <location>
        <begin position="125"/>
        <end position="143"/>
    </location>
</feature>
<feature type="signal peptide" evidence="3">
    <location>
        <begin position="1"/>
        <end position="24"/>
    </location>
</feature>
<feature type="domain" description="Protein YTP1-like C-terminal" evidence="5">
    <location>
        <begin position="277"/>
        <end position="564"/>
    </location>
</feature>
<dbReference type="InterPro" id="IPR018825">
    <property type="entry name" value="DUF2427"/>
</dbReference>
<feature type="transmembrane region" description="Helical" evidence="2">
    <location>
        <begin position="386"/>
        <end position="403"/>
    </location>
</feature>
<dbReference type="AlphaFoldDB" id="A0A6A6TN77"/>
<keyword evidence="2" id="KW-1133">Transmembrane helix</keyword>
<dbReference type="PANTHER" id="PTHR31685:SF3">
    <property type="entry name" value="INTEGRAL MEMBRANE PROTEIN (AFU_ORTHOLOGUE AFUA_6G12730)"/>
    <property type="match status" value="1"/>
</dbReference>
<keyword evidence="2" id="KW-0812">Transmembrane</keyword>
<proteinExistence type="predicted"/>
<evidence type="ECO:0000313" key="6">
    <source>
        <dbReference type="EMBL" id="KAF2661519.1"/>
    </source>
</evidence>
<reference evidence="6" key="1">
    <citation type="journal article" date="2020" name="Stud. Mycol.">
        <title>101 Dothideomycetes genomes: a test case for predicting lifestyles and emergence of pathogens.</title>
        <authorList>
            <person name="Haridas S."/>
            <person name="Albert R."/>
            <person name="Binder M."/>
            <person name="Bloem J."/>
            <person name="Labutti K."/>
            <person name="Salamov A."/>
            <person name="Andreopoulos B."/>
            <person name="Baker S."/>
            <person name="Barry K."/>
            <person name="Bills G."/>
            <person name="Bluhm B."/>
            <person name="Cannon C."/>
            <person name="Castanera R."/>
            <person name="Culley D."/>
            <person name="Daum C."/>
            <person name="Ezra D."/>
            <person name="Gonzalez J."/>
            <person name="Henrissat B."/>
            <person name="Kuo A."/>
            <person name="Liang C."/>
            <person name="Lipzen A."/>
            <person name="Lutzoni F."/>
            <person name="Magnuson J."/>
            <person name="Mondo S."/>
            <person name="Nolan M."/>
            <person name="Ohm R."/>
            <person name="Pangilinan J."/>
            <person name="Park H.-J."/>
            <person name="Ramirez L."/>
            <person name="Alfaro M."/>
            <person name="Sun H."/>
            <person name="Tritt A."/>
            <person name="Yoshinaga Y."/>
            <person name="Zwiers L.-H."/>
            <person name="Turgeon B."/>
            <person name="Goodwin S."/>
            <person name="Spatafora J."/>
            <person name="Crous P."/>
            <person name="Grigoriev I."/>
        </authorList>
    </citation>
    <scope>NUCLEOTIDE SEQUENCE</scope>
    <source>
        <strain evidence="6">CBS 122681</strain>
    </source>
</reference>
<gene>
    <name evidence="6" type="ORF">K491DRAFT_746742</name>
</gene>
<dbReference type="InterPro" id="IPR018827">
    <property type="entry name" value="YTP1_C"/>
</dbReference>
<feature type="transmembrane region" description="Helical" evidence="2">
    <location>
        <begin position="542"/>
        <end position="562"/>
    </location>
</feature>
<protein>
    <recommendedName>
        <fullName evidence="8">Integral membrane protein</fullName>
    </recommendedName>
</protein>
<feature type="domain" description="DUF2427" evidence="4">
    <location>
        <begin position="51"/>
        <end position="142"/>
    </location>
</feature>